<sequence length="736" mass="83080">MKLKLFLSVLALASTALAQVEYVDPTIGNVGILLVPTRPTAHLPNSMIRVHPLRDDFLDDQINGFPLTMISHRLGEIFTLQATTGAIDAKSWTTPITYDHEKPTPYHYSVWLEEPALKLEFAPGERTGLFRFTARDRAPVVLLATRKEGEMAVAGPQSVTGIERFHGMQAYLYGEFDQPMTVTASSVKENTGRLAASPVAATARAVQFRYAISFISHEQARKNLAREMKTWDLDAVARTARTRWNDTLGKIQVTGGTDAQKRTFYTALYRSHERMINISEDGRYYSAYDHQVHDDTRPFYVDNWIWDTYLALEPLHAILNPKMQADKIASYVRMYQQSGWMPSFAVLYGDHPCMTGNHASAWIADSWAKGIRDYDVQAAYEGLRKNALEGTLLPWRNGPRSSLDVFHAENGFMPAIRPDETETVPEVHSFERRQSVSVTLEHAFADWCLAQLARAIGKKDDADLLTQRGSWWKNVFRADHGFMWPKDAKGDWIEPFDPKFSGGQGGRLFFTENNAYTYNWLPRHDFEGLVASMGGVKAAEAKLDNTFRDSLGRSKFEYFATFPDSTGLVGQFTMANEPSFHIPYLYNYLGSPWKTQKRIRQLLEAFYPDQIHGIPGDEDGGGMSAFVVMSMMGFYPVTSGVPVYVLGSPVFDRVDIKLPDGKTFTLTARNTSRDHKYIDSVKLNNQARTKIWFTHDELTQGGRLDLEMSTKPNQVLGTRDADLPPSRLTLDPVSIK</sequence>
<dbReference type="EMBL" id="SDHX01000001">
    <property type="protein sequence ID" value="RXK55948.1"/>
    <property type="molecule type" value="Genomic_DNA"/>
</dbReference>
<dbReference type="InterPro" id="IPR008928">
    <property type="entry name" value="6-hairpin_glycosidase_sf"/>
</dbReference>
<dbReference type="GO" id="GO:0000224">
    <property type="term" value="F:peptide-N4-(N-acetyl-beta-glucosaminyl)asparagine amidase activity"/>
    <property type="evidence" value="ECO:0007669"/>
    <property type="project" value="TreeGrafter"/>
</dbReference>
<comment type="caution">
    <text evidence="4">The sequence shown here is derived from an EMBL/GenBank/DDBJ whole genome shotgun (WGS) entry which is preliminary data.</text>
</comment>
<dbReference type="InterPro" id="IPR041371">
    <property type="entry name" value="GH92_N"/>
</dbReference>
<dbReference type="InterPro" id="IPR050883">
    <property type="entry name" value="PNGase"/>
</dbReference>
<organism evidence="4 5">
    <name type="scientific">Oleiharenicola lentus</name>
    <dbReference type="NCBI Taxonomy" id="2508720"/>
    <lineage>
        <taxon>Bacteria</taxon>
        <taxon>Pseudomonadati</taxon>
        <taxon>Verrucomicrobiota</taxon>
        <taxon>Opitutia</taxon>
        <taxon>Opitutales</taxon>
        <taxon>Opitutaceae</taxon>
        <taxon>Oleiharenicola</taxon>
    </lineage>
</organism>
<reference evidence="4 5" key="1">
    <citation type="submission" date="2019-01" db="EMBL/GenBank/DDBJ databases">
        <title>Lacunisphaera sp. strain TWA-58.</title>
        <authorList>
            <person name="Chen W.-M."/>
        </authorList>
    </citation>
    <scope>NUCLEOTIDE SEQUENCE [LARGE SCALE GENOMIC DNA]</scope>
    <source>
        <strain evidence="4 5">TWA-58</strain>
    </source>
</reference>
<keyword evidence="5" id="KW-1185">Reference proteome</keyword>
<dbReference type="AlphaFoldDB" id="A0A4Q1CAH8"/>
<dbReference type="InterPro" id="IPR014718">
    <property type="entry name" value="GH-type_carb-bd"/>
</dbReference>
<dbReference type="Gene3D" id="1.20.1610.10">
    <property type="entry name" value="alpha-1,2-mannosidases domains"/>
    <property type="match status" value="1"/>
</dbReference>
<gene>
    <name evidence="4" type="ORF">ESB00_08735</name>
</gene>
<dbReference type="InterPro" id="IPR012939">
    <property type="entry name" value="Glyco_hydro_92"/>
</dbReference>
<name>A0A4Q1CAH8_9BACT</name>
<dbReference type="PANTHER" id="PTHR12143:SF43">
    <property type="entry name" value="PUTATIVE-RELATED"/>
    <property type="match status" value="1"/>
</dbReference>
<evidence type="ECO:0000259" key="3">
    <source>
        <dbReference type="Pfam" id="PF17678"/>
    </source>
</evidence>
<feature type="domain" description="Glycosyl hydrolase family 92" evidence="2">
    <location>
        <begin position="219"/>
        <end position="709"/>
    </location>
</feature>
<accession>A0A4Q1CAH8</accession>
<dbReference type="Pfam" id="PF07971">
    <property type="entry name" value="Glyco_hydro_92"/>
    <property type="match status" value="1"/>
</dbReference>
<keyword evidence="1" id="KW-0732">Signal</keyword>
<keyword evidence="4" id="KW-0378">Hydrolase</keyword>
<evidence type="ECO:0000256" key="1">
    <source>
        <dbReference type="SAM" id="SignalP"/>
    </source>
</evidence>
<dbReference type="InterPro" id="IPR005887">
    <property type="entry name" value="GH92_a_mannosidase_put"/>
</dbReference>
<dbReference type="GO" id="GO:0006516">
    <property type="term" value="P:glycoprotein catabolic process"/>
    <property type="evidence" value="ECO:0007669"/>
    <property type="project" value="TreeGrafter"/>
</dbReference>
<dbReference type="PANTHER" id="PTHR12143">
    <property type="entry name" value="PEPTIDE N-GLYCANASE PNGASE -RELATED"/>
    <property type="match status" value="1"/>
</dbReference>
<dbReference type="NCBIfam" id="TIGR01180">
    <property type="entry name" value="aman2_put"/>
    <property type="match status" value="1"/>
</dbReference>
<evidence type="ECO:0000313" key="4">
    <source>
        <dbReference type="EMBL" id="RXK55948.1"/>
    </source>
</evidence>
<dbReference type="GO" id="GO:0005975">
    <property type="term" value="P:carbohydrate metabolic process"/>
    <property type="evidence" value="ECO:0007669"/>
    <property type="project" value="InterPro"/>
</dbReference>
<feature type="domain" description="Glycosyl hydrolase family 92 N-terminal" evidence="3">
    <location>
        <begin position="22"/>
        <end position="191"/>
    </location>
</feature>
<dbReference type="GO" id="GO:0005829">
    <property type="term" value="C:cytosol"/>
    <property type="evidence" value="ECO:0007669"/>
    <property type="project" value="TreeGrafter"/>
</dbReference>
<feature type="signal peptide" evidence="1">
    <location>
        <begin position="1"/>
        <end position="18"/>
    </location>
</feature>
<evidence type="ECO:0000313" key="5">
    <source>
        <dbReference type="Proteomes" id="UP000290218"/>
    </source>
</evidence>
<dbReference type="Proteomes" id="UP000290218">
    <property type="component" value="Unassembled WGS sequence"/>
</dbReference>
<dbReference type="Gene3D" id="3.30.2080.10">
    <property type="entry name" value="GH92 mannosidase domain"/>
    <property type="match status" value="1"/>
</dbReference>
<dbReference type="GO" id="GO:0030246">
    <property type="term" value="F:carbohydrate binding"/>
    <property type="evidence" value="ECO:0007669"/>
    <property type="project" value="InterPro"/>
</dbReference>
<dbReference type="FunFam" id="3.30.2080.10:FF:000001">
    <property type="entry name" value="Alpha-1,2-mannosidase subfamily"/>
    <property type="match status" value="1"/>
</dbReference>
<dbReference type="Gene3D" id="2.70.98.10">
    <property type="match status" value="1"/>
</dbReference>
<proteinExistence type="predicted"/>
<dbReference type="RefSeq" id="WP_129047315.1">
    <property type="nucleotide sequence ID" value="NZ_SDHX01000001.1"/>
</dbReference>
<evidence type="ECO:0000259" key="2">
    <source>
        <dbReference type="Pfam" id="PF07971"/>
    </source>
</evidence>
<dbReference type="SUPFAM" id="SSF48208">
    <property type="entry name" value="Six-hairpin glycosidases"/>
    <property type="match status" value="1"/>
</dbReference>
<feature type="chain" id="PRO_5020875043" evidence="1">
    <location>
        <begin position="19"/>
        <end position="736"/>
    </location>
</feature>
<protein>
    <submittedName>
        <fullName evidence="4">Glycoside hydrolase family 92 protein</fullName>
    </submittedName>
</protein>
<dbReference type="Pfam" id="PF17678">
    <property type="entry name" value="Glyco_hydro_92N"/>
    <property type="match status" value="1"/>
</dbReference>
<dbReference type="OrthoDB" id="9804511at2"/>
<dbReference type="Gene3D" id="1.20.1050.60">
    <property type="entry name" value="alpha-1,2-mannosidase"/>
    <property type="match status" value="1"/>
</dbReference>